<evidence type="ECO:0000256" key="3">
    <source>
        <dbReference type="ARBA" id="ARBA00022679"/>
    </source>
</evidence>
<dbReference type="PANTHER" id="PTHR30201:SF2">
    <property type="entry name" value="2-(5''-TRIPHOSPHORIBOSYL)-3'-DEPHOSPHOCOENZYME-A SYNTHASE"/>
    <property type="match status" value="1"/>
</dbReference>
<protein>
    <recommendedName>
        <fullName evidence="2">triphosphoribosyl-dephospho-CoA synthase</fullName>
        <ecNumber evidence="2">2.4.2.52</ecNumber>
    </recommendedName>
</protein>
<accession>A0ABY5ZGW9</accession>
<keyword evidence="6" id="KW-0328">Glycosyltransferase</keyword>
<evidence type="ECO:0000313" key="7">
    <source>
        <dbReference type="Proteomes" id="UP001060414"/>
    </source>
</evidence>
<evidence type="ECO:0000256" key="5">
    <source>
        <dbReference type="ARBA" id="ARBA00022840"/>
    </source>
</evidence>
<comment type="catalytic activity">
    <reaction evidence="1">
        <text>3'-dephospho-CoA + ATP = 2'-(5''-triphospho-alpha-D-ribosyl)-3'-dephospho-CoA + adenine</text>
        <dbReference type="Rhea" id="RHEA:15117"/>
        <dbReference type="ChEBI" id="CHEBI:16708"/>
        <dbReference type="ChEBI" id="CHEBI:30616"/>
        <dbReference type="ChEBI" id="CHEBI:57328"/>
        <dbReference type="ChEBI" id="CHEBI:61378"/>
        <dbReference type="EC" id="2.4.2.52"/>
    </reaction>
</comment>
<dbReference type="InterPro" id="IPR002736">
    <property type="entry name" value="CitG"/>
</dbReference>
<evidence type="ECO:0000256" key="1">
    <source>
        <dbReference type="ARBA" id="ARBA00001210"/>
    </source>
</evidence>
<dbReference type="GO" id="GO:0016757">
    <property type="term" value="F:glycosyltransferase activity"/>
    <property type="evidence" value="ECO:0007669"/>
    <property type="project" value="UniProtKB-KW"/>
</dbReference>
<keyword evidence="5" id="KW-0067">ATP-binding</keyword>
<sequence length="282" mass="29957">MHSSLASEILRLADCLAEGLRRELFLTPKPGLVDLLDAGAHPDLSLPLMLESAEFVGRGYRSFARALAEGRDAAQLLPLGRDLEKQLLEKFGTNTHKGAIFLGGLLLCALAESRRQELDLQQGVVAVALHILPTHQTGATHGARLRDKQLATGILGEARRGLPSLFNAALPALAAAHSRGLDENRAGLATLARLMQCVDDTTALHRCGPPGLARLRRDGARLESLLGQEVDPWPFLLAANQDYIALGLTMGGVADLLAMAYGISTFVQQFPSPAAAPALTSG</sequence>
<dbReference type="EMBL" id="CP092109">
    <property type="protein sequence ID" value="UWZ78129.1"/>
    <property type="molecule type" value="Genomic_DNA"/>
</dbReference>
<evidence type="ECO:0000256" key="4">
    <source>
        <dbReference type="ARBA" id="ARBA00022741"/>
    </source>
</evidence>
<gene>
    <name evidence="6" type="ORF">L9S41_10505</name>
</gene>
<evidence type="ECO:0000256" key="2">
    <source>
        <dbReference type="ARBA" id="ARBA00012074"/>
    </source>
</evidence>
<dbReference type="RefSeq" id="WP_260746478.1">
    <property type="nucleotide sequence ID" value="NZ_CP092109.1"/>
</dbReference>
<dbReference type="PANTHER" id="PTHR30201">
    <property type="entry name" value="TRIPHOSPHORIBOSYL-DEPHOSPHO-COA SYNTHASE"/>
    <property type="match status" value="1"/>
</dbReference>
<dbReference type="GO" id="GO:0046917">
    <property type="term" value="F:triphosphoribosyl-dephospho-CoA synthase activity"/>
    <property type="evidence" value="ECO:0007669"/>
    <property type="project" value="UniProtKB-EC"/>
</dbReference>
<dbReference type="Gene3D" id="1.10.4200.10">
    <property type="entry name" value="Triphosphoribosyl-dephospho-CoA protein"/>
    <property type="match status" value="2"/>
</dbReference>
<keyword evidence="7" id="KW-1185">Reference proteome</keyword>
<keyword evidence="3 6" id="KW-0808">Transferase</keyword>
<reference evidence="6" key="1">
    <citation type="journal article" date="2022" name="Environ. Microbiol.">
        <title>Geoalkalibacter halelectricus SAP #1 sp. nov. possessing extracellular electron transfer and mineral#reducing capabilities from a haloalkaline environment.</title>
        <authorList>
            <person name="Yadav S."/>
            <person name="Singh R."/>
            <person name="Sundharam S.S."/>
            <person name="Chaudhary S."/>
            <person name="Krishnamurthi S."/>
            <person name="Patil S.A."/>
        </authorList>
    </citation>
    <scope>NUCLEOTIDE SEQUENCE</scope>
    <source>
        <strain evidence="6">SAP-1</strain>
    </source>
</reference>
<keyword evidence="4" id="KW-0547">Nucleotide-binding</keyword>
<dbReference type="Pfam" id="PF01874">
    <property type="entry name" value="CitG"/>
    <property type="match status" value="1"/>
</dbReference>
<dbReference type="Proteomes" id="UP001060414">
    <property type="component" value="Chromosome"/>
</dbReference>
<organism evidence="6 7">
    <name type="scientific">Geoalkalibacter halelectricus</name>
    <dbReference type="NCBI Taxonomy" id="2847045"/>
    <lineage>
        <taxon>Bacteria</taxon>
        <taxon>Pseudomonadati</taxon>
        <taxon>Thermodesulfobacteriota</taxon>
        <taxon>Desulfuromonadia</taxon>
        <taxon>Desulfuromonadales</taxon>
        <taxon>Geoalkalibacteraceae</taxon>
        <taxon>Geoalkalibacter</taxon>
    </lineage>
</organism>
<name>A0ABY5ZGW9_9BACT</name>
<dbReference type="EC" id="2.4.2.52" evidence="2"/>
<evidence type="ECO:0000313" key="6">
    <source>
        <dbReference type="EMBL" id="UWZ78129.1"/>
    </source>
</evidence>
<proteinExistence type="predicted"/>